<protein>
    <recommendedName>
        <fullName evidence="4">Myotubularin phosphatase domain-containing protein</fullName>
    </recommendedName>
</protein>
<dbReference type="GO" id="GO:0019903">
    <property type="term" value="F:protein phosphatase binding"/>
    <property type="evidence" value="ECO:0007669"/>
    <property type="project" value="TreeGrafter"/>
</dbReference>
<dbReference type="Pfam" id="PF06602">
    <property type="entry name" value="Myotub-related"/>
    <property type="match status" value="1"/>
</dbReference>
<feature type="domain" description="Myotubularin phosphatase" evidence="4">
    <location>
        <begin position="1"/>
        <end position="113"/>
    </location>
</feature>
<organism evidence="5 6">
    <name type="scientific">Rotaria magnacalcarata</name>
    <dbReference type="NCBI Taxonomy" id="392030"/>
    <lineage>
        <taxon>Eukaryota</taxon>
        <taxon>Metazoa</taxon>
        <taxon>Spiralia</taxon>
        <taxon>Gnathifera</taxon>
        <taxon>Rotifera</taxon>
        <taxon>Eurotatoria</taxon>
        <taxon>Bdelloidea</taxon>
        <taxon>Philodinida</taxon>
        <taxon>Philodinidae</taxon>
        <taxon>Rotaria</taxon>
    </lineage>
</organism>
<evidence type="ECO:0000256" key="1">
    <source>
        <dbReference type="ARBA" id="ARBA00007471"/>
    </source>
</evidence>
<dbReference type="SUPFAM" id="SSF52799">
    <property type="entry name" value="(Phosphotyrosine protein) phosphatases II"/>
    <property type="match status" value="1"/>
</dbReference>
<name>A0A8S2SNL5_9BILA</name>
<feature type="non-terminal residue" evidence="5">
    <location>
        <position position="113"/>
    </location>
</feature>
<dbReference type="Proteomes" id="UP000676336">
    <property type="component" value="Unassembled WGS sequence"/>
</dbReference>
<evidence type="ECO:0000259" key="4">
    <source>
        <dbReference type="PROSITE" id="PS51339"/>
    </source>
</evidence>
<dbReference type="GO" id="GO:0046856">
    <property type="term" value="P:phosphatidylinositol dephosphorylation"/>
    <property type="evidence" value="ECO:0007669"/>
    <property type="project" value="TreeGrafter"/>
</dbReference>
<dbReference type="InterPro" id="IPR030564">
    <property type="entry name" value="Myotubularin"/>
</dbReference>
<dbReference type="InterPro" id="IPR029021">
    <property type="entry name" value="Prot-tyrosine_phosphatase-like"/>
</dbReference>
<evidence type="ECO:0000313" key="6">
    <source>
        <dbReference type="Proteomes" id="UP000676336"/>
    </source>
</evidence>
<feature type="non-terminal residue" evidence="5">
    <location>
        <position position="1"/>
    </location>
</feature>
<dbReference type="GO" id="GO:0052629">
    <property type="term" value="F:phosphatidylinositol-3,5-bisphosphate 3-phosphatase activity"/>
    <property type="evidence" value="ECO:0007669"/>
    <property type="project" value="TreeGrafter"/>
</dbReference>
<gene>
    <name evidence="5" type="ORF">SMN809_LOCUS23157</name>
</gene>
<feature type="active site" description="Phosphocysteine intermediate" evidence="2">
    <location>
        <position position="38"/>
    </location>
</feature>
<dbReference type="PROSITE" id="PS00383">
    <property type="entry name" value="TYR_PHOSPHATASE_1"/>
    <property type="match status" value="1"/>
</dbReference>
<dbReference type="EMBL" id="CAJOBI010023636">
    <property type="protein sequence ID" value="CAF4231438.1"/>
    <property type="molecule type" value="Genomic_DNA"/>
</dbReference>
<accession>A0A8S2SNL5</accession>
<dbReference type="Gene3D" id="3.90.190.10">
    <property type="entry name" value="Protein tyrosine phosphatase superfamily"/>
    <property type="match status" value="1"/>
</dbReference>
<dbReference type="GO" id="GO:0005737">
    <property type="term" value="C:cytoplasm"/>
    <property type="evidence" value="ECO:0007669"/>
    <property type="project" value="TreeGrafter"/>
</dbReference>
<evidence type="ECO:0000256" key="3">
    <source>
        <dbReference type="PIRSR" id="PIRSR630564-2"/>
    </source>
</evidence>
<dbReference type="InterPro" id="IPR010569">
    <property type="entry name" value="Myotubularin-like_Pase_dom"/>
</dbReference>
<evidence type="ECO:0000313" key="5">
    <source>
        <dbReference type="EMBL" id="CAF4231438.1"/>
    </source>
</evidence>
<dbReference type="GO" id="GO:0004438">
    <property type="term" value="F:phosphatidylinositol-3-phosphate phosphatase activity"/>
    <property type="evidence" value="ECO:0007669"/>
    <property type="project" value="TreeGrafter"/>
</dbReference>
<dbReference type="GO" id="GO:0010506">
    <property type="term" value="P:regulation of autophagy"/>
    <property type="evidence" value="ECO:0007669"/>
    <property type="project" value="TreeGrafter"/>
</dbReference>
<dbReference type="PROSITE" id="PS51339">
    <property type="entry name" value="PPASE_MYOTUBULARIN"/>
    <property type="match status" value="1"/>
</dbReference>
<dbReference type="AlphaFoldDB" id="A0A8S2SNL5"/>
<evidence type="ECO:0000256" key="2">
    <source>
        <dbReference type="PIRSR" id="PIRSR630564-1"/>
    </source>
</evidence>
<comment type="similarity">
    <text evidence="1">Belongs to the protein-tyrosine phosphatase family. Non-receptor class myotubularin subfamily.</text>
</comment>
<sequence>LSQFDSSRWLHNLSALIGAASFVVANINKHGRPVLVHCSDGWDRTPQITTLAEIMLDSYYRTIDGFQTLVQREWIAFGHKFGDRCGHGVGANDPNERSPVFLQWLDCVYQLFI</sequence>
<comment type="caution">
    <text evidence="5">The sequence shown here is derived from an EMBL/GenBank/DDBJ whole genome shotgun (WGS) entry which is preliminary data.</text>
</comment>
<proteinExistence type="inferred from homology"/>
<feature type="binding site" evidence="3">
    <location>
        <begin position="38"/>
        <end position="44"/>
    </location>
    <ligand>
        <name>substrate</name>
    </ligand>
</feature>
<dbReference type="PANTHER" id="PTHR10807">
    <property type="entry name" value="MYOTUBULARIN-RELATED"/>
    <property type="match status" value="1"/>
</dbReference>
<reference evidence="5" key="1">
    <citation type="submission" date="2021-02" db="EMBL/GenBank/DDBJ databases">
        <authorList>
            <person name="Nowell W R."/>
        </authorList>
    </citation>
    <scope>NUCLEOTIDE SEQUENCE</scope>
</reference>
<dbReference type="GO" id="GO:0016020">
    <property type="term" value="C:membrane"/>
    <property type="evidence" value="ECO:0007669"/>
    <property type="project" value="TreeGrafter"/>
</dbReference>
<dbReference type="InterPro" id="IPR016130">
    <property type="entry name" value="Tyr_Pase_AS"/>
</dbReference>
<dbReference type="PANTHER" id="PTHR10807:SF75">
    <property type="entry name" value="PHOSPHATIDYLINOSITOL-3-PHOSPHATE PHOSPHATASE"/>
    <property type="match status" value="1"/>
</dbReference>